<gene>
    <name evidence="2" type="ORF">WN72_19820</name>
</gene>
<dbReference type="EMBL" id="CP030050">
    <property type="protein sequence ID" value="QOZ68303.1"/>
    <property type="molecule type" value="Genomic_DNA"/>
</dbReference>
<sequence length="143" mass="15020">MPRAETMRAIVVATLALLAAAPAARAQSYSASGQIGYLHEWEITGNLGKTAKRPGAEYSGTITLRHVGLCSVNGVEQKQARLQLKVFPGRLEGVLIMDEDQCRIVASGSSGSGQLTCGSGQDVPITLLIGKAVETEAADRARL</sequence>
<feature type="chain" id="PRO_5042031623" evidence="1">
    <location>
        <begin position="27"/>
        <end position="143"/>
    </location>
</feature>
<reference evidence="2 3" key="1">
    <citation type="submission" date="2018-06" db="EMBL/GenBank/DDBJ databases">
        <title>Comparative genomics of Bradyrhizobium nodulating Arachidis hypogaea.</title>
        <authorList>
            <person name="Li Y."/>
        </authorList>
    </citation>
    <scope>NUCLEOTIDE SEQUENCE [LARGE SCALE GENOMIC DNA]</scope>
    <source>
        <strain evidence="2 3">CCBAU 051107</strain>
    </source>
</reference>
<dbReference type="Proteomes" id="UP000594015">
    <property type="component" value="Chromosome"/>
</dbReference>
<evidence type="ECO:0000313" key="3">
    <source>
        <dbReference type="Proteomes" id="UP000594015"/>
    </source>
</evidence>
<organism evidence="2 3">
    <name type="scientific">Bradyrhizobium arachidis</name>
    <dbReference type="NCBI Taxonomy" id="858423"/>
    <lineage>
        <taxon>Bacteria</taxon>
        <taxon>Pseudomonadati</taxon>
        <taxon>Pseudomonadota</taxon>
        <taxon>Alphaproteobacteria</taxon>
        <taxon>Hyphomicrobiales</taxon>
        <taxon>Nitrobacteraceae</taxon>
        <taxon>Bradyrhizobium</taxon>
    </lineage>
</organism>
<dbReference type="KEGG" id="barh:WN72_19820"/>
<evidence type="ECO:0000313" key="2">
    <source>
        <dbReference type="EMBL" id="QOZ68303.1"/>
    </source>
</evidence>
<evidence type="ECO:0000256" key="1">
    <source>
        <dbReference type="SAM" id="SignalP"/>
    </source>
</evidence>
<proteinExistence type="predicted"/>
<protein>
    <submittedName>
        <fullName evidence="2">Uncharacterized protein</fullName>
    </submittedName>
</protein>
<accession>A0AAE7TGX5</accession>
<dbReference type="AlphaFoldDB" id="A0AAE7TGX5"/>
<feature type="signal peptide" evidence="1">
    <location>
        <begin position="1"/>
        <end position="26"/>
    </location>
</feature>
<keyword evidence="1" id="KW-0732">Signal</keyword>
<name>A0AAE7TGX5_9BRAD</name>